<dbReference type="Proteomes" id="UP001610432">
    <property type="component" value="Unassembled WGS sequence"/>
</dbReference>
<keyword evidence="4" id="KW-1185">Reference proteome</keyword>
<dbReference type="PANTHER" id="PTHR42470:SF2">
    <property type="match status" value="1"/>
</dbReference>
<accession>A0ABR4LPQ1</accession>
<feature type="region of interest" description="Disordered" evidence="1">
    <location>
        <begin position="26"/>
        <end position="49"/>
    </location>
</feature>
<proteinExistence type="predicted"/>
<evidence type="ECO:0000313" key="4">
    <source>
        <dbReference type="Proteomes" id="UP001610432"/>
    </source>
</evidence>
<dbReference type="PANTHER" id="PTHR42470">
    <property type="entry name" value="VAST DOMAIN-CONTAINING PROTEIN"/>
    <property type="match status" value="1"/>
</dbReference>
<gene>
    <name evidence="3" type="ORF">BJX67DRAFT_129633</name>
</gene>
<dbReference type="RefSeq" id="XP_070885485.1">
    <property type="nucleotide sequence ID" value="XM_071024524.1"/>
</dbReference>
<sequence>MPGIPKIDPFYAPYCARPKGRLLLSTRSKQSPQPKLDDQESSPQEKSPIIYDSDDCVRFLTKNRCFVIPKNSSEPTGARRLACRTLLKGDWGGNPPTGTVFDEDKVLQTVRWLCSKPENAIIRAIGELVVPSINNSARLDTLAGSMDEPWNDLIPLVEGVPPLQRHADLVEERKYYLPRPQPDCSVGFSSLAFTDEQLLKLEPFLGGMNSTSFFRPTAEILFPFMVSEVKSKTTALHVAEYQSMHSMALCLRGTIYLFRLVKREQELDRMILGFSIVHNSSDVRIYGYYPVIDGPKISYHTHEISSFRLNSETRWNSYNFTMAIYHKWAPLHLDRIRSAVDQLPESIRIAAPAQSQSAGDSSTSRPSLDLAGSAEWSPSRRGSATVSSSYESPGLNTTDGSRQKRKR</sequence>
<organism evidence="3 4">
    <name type="scientific">Aspergillus lucknowensis</name>
    <dbReference type="NCBI Taxonomy" id="176173"/>
    <lineage>
        <taxon>Eukaryota</taxon>
        <taxon>Fungi</taxon>
        <taxon>Dikarya</taxon>
        <taxon>Ascomycota</taxon>
        <taxon>Pezizomycotina</taxon>
        <taxon>Eurotiomycetes</taxon>
        <taxon>Eurotiomycetidae</taxon>
        <taxon>Eurotiales</taxon>
        <taxon>Aspergillaceae</taxon>
        <taxon>Aspergillus</taxon>
        <taxon>Aspergillus subgen. Nidulantes</taxon>
    </lineage>
</organism>
<feature type="compositionally biased region" description="Polar residues" evidence="1">
    <location>
        <begin position="380"/>
        <end position="400"/>
    </location>
</feature>
<reference evidence="3 4" key="1">
    <citation type="submission" date="2024-07" db="EMBL/GenBank/DDBJ databases">
        <title>Section-level genome sequencing and comparative genomics of Aspergillus sections Usti and Cavernicolus.</title>
        <authorList>
            <consortium name="Lawrence Berkeley National Laboratory"/>
            <person name="Nybo J.L."/>
            <person name="Vesth T.C."/>
            <person name="Theobald S."/>
            <person name="Frisvad J.C."/>
            <person name="Larsen T.O."/>
            <person name="Kjaerboelling I."/>
            <person name="Rothschild-Mancinelli K."/>
            <person name="Lyhne E.K."/>
            <person name="Kogle M.E."/>
            <person name="Barry K."/>
            <person name="Clum A."/>
            <person name="Na H."/>
            <person name="Ledsgaard L."/>
            <person name="Lin J."/>
            <person name="Lipzen A."/>
            <person name="Kuo A."/>
            <person name="Riley R."/>
            <person name="Mondo S."/>
            <person name="Labutti K."/>
            <person name="Haridas S."/>
            <person name="Pangalinan J."/>
            <person name="Salamov A.A."/>
            <person name="Simmons B.A."/>
            <person name="Magnuson J.K."/>
            <person name="Chen J."/>
            <person name="Drula E."/>
            <person name="Henrissat B."/>
            <person name="Wiebenga A."/>
            <person name="Lubbers R.J."/>
            <person name="Gomes A.C."/>
            <person name="Macurrencykelacurrency M.R."/>
            <person name="Stajich J."/>
            <person name="Grigoriev I.V."/>
            <person name="Mortensen U.H."/>
            <person name="De Vries R.P."/>
            <person name="Baker S.E."/>
            <person name="Andersen M.R."/>
        </authorList>
    </citation>
    <scope>NUCLEOTIDE SEQUENCE [LARGE SCALE GENOMIC DNA]</scope>
    <source>
        <strain evidence="3 4">CBS 449.75</strain>
    </source>
</reference>
<dbReference type="InterPro" id="IPR057684">
    <property type="entry name" value="DUF7924"/>
</dbReference>
<feature type="region of interest" description="Disordered" evidence="1">
    <location>
        <begin position="350"/>
        <end position="407"/>
    </location>
</feature>
<dbReference type="EMBL" id="JBFXLQ010000024">
    <property type="protein sequence ID" value="KAL2866506.1"/>
    <property type="molecule type" value="Genomic_DNA"/>
</dbReference>
<dbReference type="GeneID" id="98139596"/>
<evidence type="ECO:0000259" key="2">
    <source>
        <dbReference type="Pfam" id="PF25545"/>
    </source>
</evidence>
<evidence type="ECO:0000256" key="1">
    <source>
        <dbReference type="SAM" id="MobiDB-lite"/>
    </source>
</evidence>
<feature type="compositionally biased region" description="Polar residues" evidence="1">
    <location>
        <begin position="353"/>
        <end position="366"/>
    </location>
</feature>
<comment type="caution">
    <text evidence="3">The sequence shown here is derived from an EMBL/GenBank/DDBJ whole genome shotgun (WGS) entry which is preliminary data.</text>
</comment>
<name>A0ABR4LPQ1_9EURO</name>
<dbReference type="Pfam" id="PF25545">
    <property type="entry name" value="DUF7924"/>
    <property type="match status" value="1"/>
</dbReference>
<feature type="domain" description="DUF7924" evidence="2">
    <location>
        <begin position="108"/>
        <end position="340"/>
    </location>
</feature>
<protein>
    <recommendedName>
        <fullName evidence="2">DUF7924 domain-containing protein</fullName>
    </recommendedName>
</protein>
<evidence type="ECO:0000313" key="3">
    <source>
        <dbReference type="EMBL" id="KAL2866506.1"/>
    </source>
</evidence>